<dbReference type="AlphaFoldDB" id="A0A165K9E4"/>
<protein>
    <recommendedName>
        <fullName evidence="5">Purine nucleoside phosphorylase</fullName>
        <ecNumber evidence="5">2.4.2.1</ecNumber>
    </recommendedName>
    <alternativeName>
        <fullName evidence="5">Inosine-guanosine phosphorylase</fullName>
    </alternativeName>
</protein>
<dbReference type="InterPro" id="IPR035994">
    <property type="entry name" value="Nucleoside_phosphorylase_sf"/>
</dbReference>
<dbReference type="SUPFAM" id="SSF53167">
    <property type="entry name" value="Purine and uridine phosphorylases"/>
    <property type="match status" value="1"/>
</dbReference>
<dbReference type="Gene3D" id="3.40.50.1580">
    <property type="entry name" value="Nucleoside phosphorylase domain"/>
    <property type="match status" value="1"/>
</dbReference>
<evidence type="ECO:0000256" key="5">
    <source>
        <dbReference type="PIRNR" id="PIRNR000477"/>
    </source>
</evidence>
<evidence type="ECO:0000256" key="4">
    <source>
        <dbReference type="ARBA" id="ARBA00022679"/>
    </source>
</evidence>
<accession>A0A165K9E4</accession>
<evidence type="ECO:0000313" key="8">
    <source>
        <dbReference type="Proteomes" id="UP000077266"/>
    </source>
</evidence>
<dbReference type="STRING" id="1314781.A0A165K9E4"/>
<keyword evidence="4 5" id="KW-0808">Transferase</keyword>
<dbReference type="InterPro" id="IPR000845">
    <property type="entry name" value="Nucleoside_phosphorylase_d"/>
</dbReference>
<dbReference type="NCBIfam" id="NF006054">
    <property type="entry name" value="PRK08202.1"/>
    <property type="match status" value="1"/>
</dbReference>
<dbReference type="PANTHER" id="PTHR11904">
    <property type="entry name" value="METHYLTHIOADENOSINE/PURINE NUCLEOSIDE PHOSPHORYLASE"/>
    <property type="match status" value="1"/>
</dbReference>
<dbReference type="NCBIfam" id="TIGR01697">
    <property type="entry name" value="PNPH-PUNA-XAPA"/>
    <property type="match status" value="1"/>
</dbReference>
<proteinExistence type="inferred from homology"/>
<gene>
    <name evidence="7" type="ORF">EXIGLDRAFT_765689</name>
</gene>
<dbReference type="PIRSF" id="PIRSF000477">
    <property type="entry name" value="PurNPase"/>
    <property type="match status" value="1"/>
</dbReference>
<comment type="similarity">
    <text evidence="2 5">Belongs to the PNP/MTAP phosphorylase family.</text>
</comment>
<evidence type="ECO:0000259" key="6">
    <source>
        <dbReference type="Pfam" id="PF01048"/>
    </source>
</evidence>
<dbReference type="EMBL" id="KV425948">
    <property type="protein sequence ID" value="KZV95997.1"/>
    <property type="molecule type" value="Genomic_DNA"/>
</dbReference>
<sequence>MTTAAEHYTASIDTTIAALHAKLPAELLAPQVGIVCGSGLSTLAEKSLRNIVEVPYAALPGFGESAVPGHKSVLAFGFIGAGKGTPAVAMLGRRIHAAHSHRIAVHPYEGHPMHVVTYPMRLMAKLGVKNMIITNAAGGLNPDFDVGTIVAIKDHIALPNLTGFNPLLGPPTHPHPHPRFLPVSNAHSRALRRLAFLAAHRLDITASGSRLEEGTYAWVSGPTYETMAEGKFLRAAGGDVVGMSTIPEVVVARDEGMEVIVLSLVTNKVILEQPKGSLSVKEELAGRPISKDVEVTVSHDEVLQMGKAKAEVMRQLVEEICTMLAA</sequence>
<comment type="function">
    <text evidence="5">The purine nucleoside phosphorylases catalyze the phosphorolytic breakdown of the N-glycosidic bond in the beta-(deoxy)ribonucleoside molecules, with the formation of the corresponding free purine bases and pentose-1-phosphate.</text>
</comment>
<dbReference type="EC" id="2.4.2.1" evidence="5"/>
<dbReference type="UniPathway" id="UPA00606"/>
<organism evidence="7 8">
    <name type="scientific">Exidia glandulosa HHB12029</name>
    <dbReference type="NCBI Taxonomy" id="1314781"/>
    <lineage>
        <taxon>Eukaryota</taxon>
        <taxon>Fungi</taxon>
        <taxon>Dikarya</taxon>
        <taxon>Basidiomycota</taxon>
        <taxon>Agaricomycotina</taxon>
        <taxon>Agaricomycetes</taxon>
        <taxon>Auriculariales</taxon>
        <taxon>Exidiaceae</taxon>
        <taxon>Exidia</taxon>
    </lineage>
</organism>
<dbReference type="FunCoup" id="A0A165K9E4">
    <property type="interactions" value="356"/>
</dbReference>
<evidence type="ECO:0000313" key="7">
    <source>
        <dbReference type="EMBL" id="KZV95997.1"/>
    </source>
</evidence>
<dbReference type="GO" id="GO:0009116">
    <property type="term" value="P:nucleoside metabolic process"/>
    <property type="evidence" value="ECO:0007669"/>
    <property type="project" value="InterPro"/>
</dbReference>
<dbReference type="GO" id="GO:0005737">
    <property type="term" value="C:cytoplasm"/>
    <property type="evidence" value="ECO:0007669"/>
    <property type="project" value="TreeGrafter"/>
</dbReference>
<dbReference type="Proteomes" id="UP000077266">
    <property type="component" value="Unassembled WGS sequence"/>
</dbReference>
<dbReference type="InterPro" id="IPR011268">
    <property type="entry name" value="Purine_phosphorylase"/>
</dbReference>
<reference evidence="7 8" key="1">
    <citation type="journal article" date="2016" name="Mol. Biol. Evol.">
        <title>Comparative Genomics of Early-Diverging Mushroom-Forming Fungi Provides Insights into the Origins of Lignocellulose Decay Capabilities.</title>
        <authorList>
            <person name="Nagy L.G."/>
            <person name="Riley R."/>
            <person name="Tritt A."/>
            <person name="Adam C."/>
            <person name="Daum C."/>
            <person name="Floudas D."/>
            <person name="Sun H."/>
            <person name="Yadav J.S."/>
            <person name="Pangilinan J."/>
            <person name="Larsson K.H."/>
            <person name="Matsuura K."/>
            <person name="Barry K."/>
            <person name="Labutti K."/>
            <person name="Kuo R."/>
            <person name="Ohm R.A."/>
            <person name="Bhattacharya S.S."/>
            <person name="Shirouzu T."/>
            <person name="Yoshinaga Y."/>
            <person name="Martin F.M."/>
            <person name="Grigoriev I.V."/>
            <person name="Hibbett D.S."/>
        </authorList>
    </citation>
    <scope>NUCLEOTIDE SEQUENCE [LARGE SCALE GENOMIC DNA]</scope>
    <source>
        <strain evidence="7 8">HHB12029</strain>
    </source>
</reference>
<keyword evidence="3 5" id="KW-0328">Glycosyltransferase</keyword>
<dbReference type="OrthoDB" id="10261782at2759"/>
<evidence type="ECO:0000256" key="3">
    <source>
        <dbReference type="ARBA" id="ARBA00022676"/>
    </source>
</evidence>
<dbReference type="InParanoid" id="A0A165K9E4"/>
<name>A0A165K9E4_EXIGL</name>
<dbReference type="CDD" id="cd09009">
    <property type="entry name" value="PNP-EcPNPII_like"/>
    <property type="match status" value="1"/>
</dbReference>
<dbReference type="Pfam" id="PF01048">
    <property type="entry name" value="PNP_UDP_1"/>
    <property type="match status" value="1"/>
</dbReference>
<comment type="pathway">
    <text evidence="1 5">Purine metabolism; purine nucleoside salvage.</text>
</comment>
<evidence type="ECO:0000256" key="1">
    <source>
        <dbReference type="ARBA" id="ARBA00005058"/>
    </source>
</evidence>
<feature type="domain" description="Nucleoside phosphorylase" evidence="6">
    <location>
        <begin position="32"/>
        <end position="316"/>
    </location>
</feature>
<keyword evidence="8" id="KW-1185">Reference proteome</keyword>
<dbReference type="GO" id="GO:0004731">
    <property type="term" value="F:purine-nucleoside phosphorylase activity"/>
    <property type="evidence" value="ECO:0007669"/>
    <property type="project" value="UniProtKB-EC"/>
</dbReference>
<evidence type="ECO:0000256" key="2">
    <source>
        <dbReference type="ARBA" id="ARBA00006751"/>
    </source>
</evidence>
<dbReference type="PANTHER" id="PTHR11904:SF9">
    <property type="entry name" value="PURINE NUCLEOSIDE PHOSPHORYLASE-RELATED"/>
    <property type="match status" value="1"/>
</dbReference>